<evidence type="ECO:0000256" key="3">
    <source>
        <dbReference type="PROSITE-ProRule" id="PRU00169"/>
    </source>
</evidence>
<keyword evidence="7" id="KW-1185">Reference proteome</keyword>
<dbReference type="Pfam" id="PF00990">
    <property type="entry name" value="GGDEF"/>
    <property type="match status" value="1"/>
</dbReference>
<dbReference type="GO" id="GO:0000160">
    <property type="term" value="P:phosphorelay signal transduction system"/>
    <property type="evidence" value="ECO:0007669"/>
    <property type="project" value="InterPro"/>
</dbReference>
<comment type="caution">
    <text evidence="6">The sequence shown here is derived from an EMBL/GenBank/DDBJ whole genome shotgun (WGS) entry which is preliminary data.</text>
</comment>
<dbReference type="CDD" id="cd01949">
    <property type="entry name" value="GGDEF"/>
    <property type="match status" value="1"/>
</dbReference>
<dbReference type="PANTHER" id="PTHR45138">
    <property type="entry name" value="REGULATORY COMPONENTS OF SENSORY TRANSDUCTION SYSTEM"/>
    <property type="match status" value="1"/>
</dbReference>
<dbReference type="SMART" id="SM00267">
    <property type="entry name" value="GGDEF"/>
    <property type="match status" value="1"/>
</dbReference>
<dbReference type="SUPFAM" id="SSF52172">
    <property type="entry name" value="CheY-like"/>
    <property type="match status" value="2"/>
</dbReference>
<feature type="domain" description="Response regulatory" evidence="4">
    <location>
        <begin position="4"/>
        <end position="120"/>
    </location>
</feature>
<dbReference type="EMBL" id="BMYJ01000004">
    <property type="protein sequence ID" value="GHC54526.1"/>
    <property type="molecule type" value="Genomic_DNA"/>
</dbReference>
<gene>
    <name evidence="6" type="ORF">GCM10007315_16810</name>
</gene>
<reference evidence="6" key="2">
    <citation type="submission" date="2020-09" db="EMBL/GenBank/DDBJ databases">
        <authorList>
            <person name="Sun Q."/>
            <person name="Kim S."/>
        </authorList>
    </citation>
    <scope>NUCLEOTIDE SEQUENCE</scope>
    <source>
        <strain evidence="6">KCTC 23310</strain>
    </source>
</reference>
<evidence type="ECO:0000259" key="4">
    <source>
        <dbReference type="PROSITE" id="PS50110"/>
    </source>
</evidence>
<dbReference type="PROSITE" id="PS50887">
    <property type="entry name" value="GGDEF"/>
    <property type="match status" value="1"/>
</dbReference>
<dbReference type="GO" id="GO:0043709">
    <property type="term" value="P:cell adhesion involved in single-species biofilm formation"/>
    <property type="evidence" value="ECO:0007669"/>
    <property type="project" value="TreeGrafter"/>
</dbReference>
<dbReference type="InterPro" id="IPR001789">
    <property type="entry name" value="Sig_transdc_resp-reg_receiver"/>
</dbReference>
<dbReference type="Pfam" id="PF00072">
    <property type="entry name" value="Response_reg"/>
    <property type="match status" value="1"/>
</dbReference>
<dbReference type="GO" id="GO:0005886">
    <property type="term" value="C:plasma membrane"/>
    <property type="evidence" value="ECO:0007669"/>
    <property type="project" value="TreeGrafter"/>
</dbReference>
<dbReference type="NCBIfam" id="TIGR00254">
    <property type="entry name" value="GGDEF"/>
    <property type="match status" value="1"/>
</dbReference>
<dbReference type="FunFam" id="3.30.70.270:FF:000001">
    <property type="entry name" value="Diguanylate cyclase domain protein"/>
    <property type="match status" value="1"/>
</dbReference>
<evidence type="ECO:0000256" key="2">
    <source>
        <dbReference type="ARBA" id="ARBA00034247"/>
    </source>
</evidence>
<comment type="caution">
    <text evidence="3">Lacks conserved residue(s) required for the propagation of feature annotation.</text>
</comment>
<evidence type="ECO:0000313" key="6">
    <source>
        <dbReference type="EMBL" id="GHC54526.1"/>
    </source>
</evidence>
<dbReference type="Gene3D" id="3.30.70.270">
    <property type="match status" value="1"/>
</dbReference>
<proteinExistence type="predicted"/>
<dbReference type="GO" id="GO:1902201">
    <property type="term" value="P:negative regulation of bacterial-type flagellum-dependent cell motility"/>
    <property type="evidence" value="ECO:0007669"/>
    <property type="project" value="TreeGrafter"/>
</dbReference>
<dbReference type="InterPro" id="IPR043128">
    <property type="entry name" value="Rev_trsase/Diguanyl_cyclase"/>
</dbReference>
<dbReference type="Gene3D" id="3.40.50.2300">
    <property type="match status" value="1"/>
</dbReference>
<dbReference type="AlphaFoldDB" id="A0A918TS88"/>
<dbReference type="PANTHER" id="PTHR45138:SF9">
    <property type="entry name" value="DIGUANYLATE CYCLASE DGCM-RELATED"/>
    <property type="match status" value="1"/>
</dbReference>
<dbReference type="EC" id="2.7.7.65" evidence="1"/>
<dbReference type="InterPro" id="IPR000160">
    <property type="entry name" value="GGDEF_dom"/>
</dbReference>
<accession>A0A918TS88</accession>
<evidence type="ECO:0000256" key="1">
    <source>
        <dbReference type="ARBA" id="ARBA00012528"/>
    </source>
</evidence>
<dbReference type="SUPFAM" id="SSF55073">
    <property type="entry name" value="Nucleotide cyclase"/>
    <property type="match status" value="1"/>
</dbReference>
<evidence type="ECO:0000259" key="5">
    <source>
        <dbReference type="PROSITE" id="PS50887"/>
    </source>
</evidence>
<dbReference type="RefSeq" id="WP_189411183.1">
    <property type="nucleotide sequence ID" value="NZ_BMYJ01000004.1"/>
</dbReference>
<sequence>MTGKILIVDDVATNRIVLRAKLAAAWYRPLLASDGATGLHIAKTEQPDLILIADQLADMDGLTALALLRADPGLSAIPILYLASCGDPDLRFRALQAGADDFIAKPIDDQLLIARLRNLVGSSAGGAEPAALTGLAEEPTIFETPGLIAMIAGAEQTTLRWQQDLTPFLAARLQPVTANQALGISGPAGPAPDVILLQADCSQGQAGLQLLSELRSRPTTRHAAICVICTGNSAAGVAMAYDLGANQVIPADFDPAELALRLTKLIRRKQHADRIRASVADSMRAAVTDDLTGLWNRRHALAHMPGIVSRSHAAGLPYSVLVVDLDRFKLVNDRYGHAAGDQVLIKVARRLTANLREGDLLARMGGEEFLVGLPDTDADQAHRIAERLCDTVNVRPCLLPDGTSLPVTVSIGLATGLPGLLIPETLADVIERADQALLRAKTAGRNRVTSAQNAA</sequence>
<name>A0A918TS88_9RHOB</name>
<comment type="catalytic activity">
    <reaction evidence="2">
        <text>2 GTP = 3',3'-c-di-GMP + 2 diphosphate</text>
        <dbReference type="Rhea" id="RHEA:24898"/>
        <dbReference type="ChEBI" id="CHEBI:33019"/>
        <dbReference type="ChEBI" id="CHEBI:37565"/>
        <dbReference type="ChEBI" id="CHEBI:58805"/>
        <dbReference type="EC" id="2.7.7.65"/>
    </reaction>
</comment>
<dbReference type="PROSITE" id="PS50110">
    <property type="entry name" value="RESPONSE_REGULATORY"/>
    <property type="match status" value="1"/>
</dbReference>
<evidence type="ECO:0000313" key="7">
    <source>
        <dbReference type="Proteomes" id="UP000638981"/>
    </source>
</evidence>
<dbReference type="InterPro" id="IPR029787">
    <property type="entry name" value="Nucleotide_cyclase"/>
</dbReference>
<protein>
    <recommendedName>
        <fullName evidence="1">diguanylate cyclase</fullName>
        <ecNumber evidence="1">2.7.7.65</ecNumber>
    </recommendedName>
</protein>
<dbReference type="GO" id="GO:0052621">
    <property type="term" value="F:diguanylate cyclase activity"/>
    <property type="evidence" value="ECO:0007669"/>
    <property type="project" value="UniProtKB-EC"/>
</dbReference>
<organism evidence="6 7">
    <name type="scientific">Neogemmobacter tilapiae</name>
    <dbReference type="NCBI Taxonomy" id="875041"/>
    <lineage>
        <taxon>Bacteria</taxon>
        <taxon>Pseudomonadati</taxon>
        <taxon>Pseudomonadota</taxon>
        <taxon>Alphaproteobacteria</taxon>
        <taxon>Rhodobacterales</taxon>
        <taxon>Paracoccaceae</taxon>
        <taxon>Neogemmobacter</taxon>
    </lineage>
</organism>
<dbReference type="Proteomes" id="UP000638981">
    <property type="component" value="Unassembled WGS sequence"/>
</dbReference>
<dbReference type="InterPro" id="IPR050469">
    <property type="entry name" value="Diguanylate_Cyclase"/>
</dbReference>
<dbReference type="InterPro" id="IPR011006">
    <property type="entry name" value="CheY-like_superfamily"/>
</dbReference>
<dbReference type="SMART" id="SM00448">
    <property type="entry name" value="REC"/>
    <property type="match status" value="1"/>
</dbReference>
<reference evidence="6" key="1">
    <citation type="journal article" date="2014" name="Int. J. Syst. Evol. Microbiol.">
        <title>Complete genome sequence of Corynebacterium casei LMG S-19264T (=DSM 44701T), isolated from a smear-ripened cheese.</title>
        <authorList>
            <consortium name="US DOE Joint Genome Institute (JGI-PGF)"/>
            <person name="Walter F."/>
            <person name="Albersmeier A."/>
            <person name="Kalinowski J."/>
            <person name="Ruckert C."/>
        </authorList>
    </citation>
    <scope>NUCLEOTIDE SEQUENCE</scope>
    <source>
        <strain evidence="6">KCTC 23310</strain>
    </source>
</reference>
<feature type="domain" description="GGDEF" evidence="5">
    <location>
        <begin position="316"/>
        <end position="453"/>
    </location>
</feature>